<keyword evidence="9" id="KW-1185">Reference proteome</keyword>
<comment type="subcellular location">
    <subcellularLocation>
        <location evidence="1">Membrane</location>
        <topology evidence="1">Multi-pass membrane protein</topology>
    </subcellularLocation>
</comment>
<name>A0A4Z1G1R9_9HELO</name>
<comment type="caution">
    <text evidence="8">The sequence shown here is derived from an EMBL/GenBank/DDBJ whole genome shotgun (WGS) entry which is preliminary data.</text>
</comment>
<dbReference type="InterPro" id="IPR052337">
    <property type="entry name" value="SAT4-like"/>
</dbReference>
<dbReference type="AlphaFoldDB" id="A0A4Z1G1R9"/>
<evidence type="ECO:0000256" key="4">
    <source>
        <dbReference type="ARBA" id="ARBA00023136"/>
    </source>
</evidence>
<feature type="transmembrane region" description="Helical" evidence="6">
    <location>
        <begin position="255"/>
        <end position="274"/>
    </location>
</feature>
<comment type="similarity">
    <text evidence="5">Belongs to the SAT4 family.</text>
</comment>
<feature type="transmembrane region" description="Helical" evidence="6">
    <location>
        <begin position="211"/>
        <end position="235"/>
    </location>
</feature>
<evidence type="ECO:0000313" key="9">
    <source>
        <dbReference type="Proteomes" id="UP000297910"/>
    </source>
</evidence>
<dbReference type="Pfam" id="PF20684">
    <property type="entry name" value="Fung_rhodopsin"/>
    <property type="match status" value="1"/>
</dbReference>
<evidence type="ECO:0000256" key="3">
    <source>
        <dbReference type="ARBA" id="ARBA00022989"/>
    </source>
</evidence>
<feature type="transmembrane region" description="Helical" evidence="6">
    <location>
        <begin position="93"/>
        <end position="119"/>
    </location>
</feature>
<feature type="transmembrane region" description="Helical" evidence="6">
    <location>
        <begin position="53"/>
        <end position="73"/>
    </location>
</feature>
<reference evidence="8 9" key="1">
    <citation type="submission" date="2017-12" db="EMBL/GenBank/DDBJ databases">
        <title>Comparative genomics of Botrytis spp.</title>
        <authorList>
            <person name="Valero-Jimenez C.A."/>
            <person name="Tapia P."/>
            <person name="Veloso J."/>
            <person name="Silva-Moreno E."/>
            <person name="Staats M."/>
            <person name="Valdes J.H."/>
            <person name="Van Kan J.A.L."/>
        </authorList>
    </citation>
    <scope>NUCLEOTIDE SEQUENCE [LARGE SCALE GENOMIC DNA]</scope>
    <source>
        <strain evidence="8 9">Bp0003</strain>
    </source>
</reference>
<evidence type="ECO:0000256" key="2">
    <source>
        <dbReference type="ARBA" id="ARBA00022692"/>
    </source>
</evidence>
<keyword evidence="3 6" id="KW-1133">Transmembrane helix</keyword>
<accession>A0A4Z1G1R9</accession>
<evidence type="ECO:0000256" key="5">
    <source>
        <dbReference type="ARBA" id="ARBA00038359"/>
    </source>
</evidence>
<keyword evidence="4 6" id="KW-0472">Membrane</keyword>
<dbReference type="InterPro" id="IPR049326">
    <property type="entry name" value="Rhodopsin_dom_fungi"/>
</dbReference>
<evidence type="ECO:0000313" key="8">
    <source>
        <dbReference type="EMBL" id="TGO28233.1"/>
    </source>
</evidence>
<proteinExistence type="inferred from homology"/>
<feature type="transmembrane region" description="Helical" evidence="6">
    <location>
        <begin position="172"/>
        <end position="191"/>
    </location>
</feature>
<evidence type="ECO:0000256" key="6">
    <source>
        <dbReference type="SAM" id="Phobius"/>
    </source>
</evidence>
<evidence type="ECO:0000256" key="1">
    <source>
        <dbReference type="ARBA" id="ARBA00004141"/>
    </source>
</evidence>
<dbReference type="PANTHER" id="PTHR33048:SF47">
    <property type="entry name" value="INTEGRAL MEMBRANE PROTEIN-RELATED"/>
    <property type="match status" value="1"/>
</dbReference>
<evidence type="ECO:0000259" key="7">
    <source>
        <dbReference type="Pfam" id="PF20684"/>
    </source>
</evidence>
<dbReference type="GO" id="GO:0016020">
    <property type="term" value="C:membrane"/>
    <property type="evidence" value="ECO:0007669"/>
    <property type="project" value="UniProtKB-SubCell"/>
</dbReference>
<gene>
    <name evidence="8" type="ORF">BPAE_0030g00190</name>
</gene>
<feature type="transmembrane region" description="Helical" evidence="6">
    <location>
        <begin position="131"/>
        <end position="152"/>
    </location>
</feature>
<dbReference type="EMBL" id="PQXI01000030">
    <property type="protein sequence ID" value="TGO28233.1"/>
    <property type="molecule type" value="Genomic_DNA"/>
</dbReference>
<feature type="domain" description="Rhodopsin" evidence="7">
    <location>
        <begin position="37"/>
        <end position="270"/>
    </location>
</feature>
<feature type="transmembrane region" description="Helical" evidence="6">
    <location>
        <begin position="20"/>
        <end position="41"/>
    </location>
</feature>
<keyword evidence="2 6" id="KW-0812">Transmembrane</keyword>
<dbReference type="PANTHER" id="PTHR33048">
    <property type="entry name" value="PTH11-LIKE INTEGRAL MEMBRANE PROTEIN (AFU_ORTHOLOGUE AFUA_5G11245)"/>
    <property type="match status" value="1"/>
</dbReference>
<dbReference type="Proteomes" id="UP000297910">
    <property type="component" value="Unassembled WGS sequence"/>
</dbReference>
<organism evidence="8 9">
    <name type="scientific">Botrytis paeoniae</name>
    <dbReference type="NCBI Taxonomy" id="278948"/>
    <lineage>
        <taxon>Eukaryota</taxon>
        <taxon>Fungi</taxon>
        <taxon>Dikarya</taxon>
        <taxon>Ascomycota</taxon>
        <taxon>Pezizomycotina</taxon>
        <taxon>Leotiomycetes</taxon>
        <taxon>Helotiales</taxon>
        <taxon>Sclerotiniaceae</taxon>
        <taxon>Botrytis</taxon>
    </lineage>
</organism>
<sequence length="368" mass="41021">MSNSTNLSPAYLAEDKSSQLVVTNSIFFGLATITVLLRFVARKLKNTSWGVDDYLIALALIWVTGIYAISIFSVKDGIGHHIEVVAEHKVEEIFKLIYVMQLFYILSPATIKLSILFLYKRIFVGERFIRIVYAHIIVISIWVTTMFFMAIFNCTPISAFWTNEGKCFNFKGFAVGYAIVNILTDASIWILPLPKIWKLHLPVGQKMALMLIFTLGLFEIASALTRLVSAMLLIGSPDPTWDYMTGNIWSVIEPAVGIMCACLPTTRVVLLAVLPASWRSVFSLHSSPSKNATSGRGTGDWPRTATYNEIQIKSQTGTLKKDHSDAGSEDALELRDVKGFGQQEFGDRIMVKQEYVVRKEGVGANESV</sequence>
<protein>
    <recommendedName>
        <fullName evidence="7">Rhodopsin domain-containing protein</fullName>
    </recommendedName>
</protein>